<feature type="transmembrane region" description="Helical" evidence="2">
    <location>
        <begin position="130"/>
        <end position="155"/>
    </location>
</feature>
<dbReference type="Proteomes" id="UP000651728">
    <property type="component" value="Unassembled WGS sequence"/>
</dbReference>
<feature type="compositionally biased region" description="Gly residues" evidence="1">
    <location>
        <begin position="88"/>
        <end position="110"/>
    </location>
</feature>
<keyword evidence="2" id="KW-0472">Membrane</keyword>
<feature type="region of interest" description="Disordered" evidence="1">
    <location>
        <begin position="164"/>
        <end position="201"/>
    </location>
</feature>
<feature type="compositionally biased region" description="Pro residues" evidence="1">
    <location>
        <begin position="171"/>
        <end position="185"/>
    </location>
</feature>
<feature type="region of interest" description="Disordered" evidence="1">
    <location>
        <begin position="24"/>
        <end position="118"/>
    </location>
</feature>
<reference evidence="4 5" key="1">
    <citation type="submission" date="2021-01" db="EMBL/GenBank/DDBJ databases">
        <title>Whole genome shotgun sequence of Microbispora amethystogenes NBRC 101907.</title>
        <authorList>
            <person name="Komaki H."/>
            <person name="Tamura T."/>
        </authorList>
    </citation>
    <scope>NUCLEOTIDE SEQUENCE [LARGE SCALE GENOMIC DNA]</scope>
    <source>
        <strain evidence="4 5">NBRC 101907</strain>
    </source>
</reference>
<dbReference type="Pfam" id="PF10708">
    <property type="entry name" value="DUF2510"/>
    <property type="match status" value="1"/>
</dbReference>
<accession>A0ABQ4F8K3</accession>
<evidence type="ECO:0000256" key="2">
    <source>
        <dbReference type="SAM" id="Phobius"/>
    </source>
</evidence>
<keyword evidence="2" id="KW-1133">Transmembrane helix</keyword>
<gene>
    <name evidence="4" type="ORF">Mam01_13020</name>
</gene>
<protein>
    <recommendedName>
        <fullName evidence="3">DUF2510 domain-containing protein</fullName>
    </recommendedName>
</protein>
<organism evidence="4 5">
    <name type="scientific">Microbispora amethystogenes</name>
    <dbReference type="NCBI Taxonomy" id="1427754"/>
    <lineage>
        <taxon>Bacteria</taxon>
        <taxon>Bacillati</taxon>
        <taxon>Actinomycetota</taxon>
        <taxon>Actinomycetes</taxon>
        <taxon>Streptosporangiales</taxon>
        <taxon>Streptosporangiaceae</taxon>
        <taxon>Microbispora</taxon>
    </lineage>
</organism>
<comment type="caution">
    <text evidence="4">The sequence shown here is derived from an EMBL/GenBank/DDBJ whole genome shotgun (WGS) entry which is preliminary data.</text>
</comment>
<feature type="compositionally biased region" description="Polar residues" evidence="1">
    <location>
        <begin position="54"/>
        <end position="73"/>
    </location>
</feature>
<evidence type="ECO:0000259" key="3">
    <source>
        <dbReference type="Pfam" id="PF10708"/>
    </source>
</evidence>
<sequence>MMTTPAGWYPDPYGSPLLRWWDGNQWTDATHSPGQPGQEAAAAPDQTAPAPPAQMSQTVPSQTAPTQQWTQPSGGPGGYGPGGPRPGGPGGYGPGGQAPWGQPGYPGGQGAPTAQLPVPEFGTQQRSTAVWPWIVGGIAAVVVLALLVGGAFVLLRDRAGTVTARPEPVTTAPPPLDQTVPPEPSPEQSTRPLPTLPEPTGGRINDSVTGLSYAFPGGKWVVPKSQEINNPSNDQFPLWTSGYQAMSQQNYDGKGASWVGSVFAAELPKVIPYTGPQDFERLSQAMLVAYEPAFYGLPHKRRVLRSEALKVSGKQGWIIEFEMDFSQAATAQKLDWKTERGAFVLVDRGQGVQPAMLYVSVPDNLDQSVVKRVLNSLQAQ</sequence>
<keyword evidence="5" id="KW-1185">Reference proteome</keyword>
<evidence type="ECO:0000313" key="5">
    <source>
        <dbReference type="Proteomes" id="UP000651728"/>
    </source>
</evidence>
<feature type="compositionally biased region" description="Polar residues" evidence="1">
    <location>
        <begin position="24"/>
        <end position="35"/>
    </location>
</feature>
<feature type="domain" description="DUF2510" evidence="3">
    <location>
        <begin position="6"/>
        <end position="37"/>
    </location>
</feature>
<name>A0ABQ4F8K3_9ACTN</name>
<dbReference type="RefSeq" id="WP_204284489.1">
    <property type="nucleotide sequence ID" value="NZ_BAABEJ010000005.1"/>
</dbReference>
<proteinExistence type="predicted"/>
<evidence type="ECO:0000313" key="4">
    <source>
        <dbReference type="EMBL" id="GIH31138.1"/>
    </source>
</evidence>
<dbReference type="EMBL" id="BOOB01000009">
    <property type="protein sequence ID" value="GIH31138.1"/>
    <property type="molecule type" value="Genomic_DNA"/>
</dbReference>
<evidence type="ECO:0000256" key="1">
    <source>
        <dbReference type="SAM" id="MobiDB-lite"/>
    </source>
</evidence>
<keyword evidence="2" id="KW-0812">Transmembrane</keyword>
<dbReference type="InterPro" id="IPR018929">
    <property type="entry name" value="DUF2510"/>
</dbReference>